<feature type="domain" description="RNase H type-1" evidence="2">
    <location>
        <begin position="143"/>
        <end position="265"/>
    </location>
</feature>
<dbReference type="SUPFAM" id="SSF53098">
    <property type="entry name" value="Ribonuclease H-like"/>
    <property type="match status" value="1"/>
</dbReference>
<evidence type="ECO:0000259" key="3">
    <source>
        <dbReference type="Pfam" id="PF13966"/>
    </source>
</evidence>
<reference evidence="5" key="1">
    <citation type="submission" date="2025-08" db="UniProtKB">
        <authorList>
            <consortium name="RefSeq"/>
        </authorList>
    </citation>
    <scope>IDENTIFICATION</scope>
    <source>
        <tissue evidence="5">Leaves</tissue>
    </source>
</reference>
<dbReference type="CDD" id="cd06222">
    <property type="entry name" value="RNase_H_like"/>
    <property type="match status" value="1"/>
</dbReference>
<feature type="compositionally biased region" description="Polar residues" evidence="1">
    <location>
        <begin position="112"/>
        <end position="123"/>
    </location>
</feature>
<dbReference type="InterPro" id="IPR002156">
    <property type="entry name" value="RNaseH_domain"/>
</dbReference>
<evidence type="ECO:0000313" key="4">
    <source>
        <dbReference type="Proteomes" id="UP001652660"/>
    </source>
</evidence>
<dbReference type="Pfam" id="PF13456">
    <property type="entry name" value="RVT_3"/>
    <property type="match status" value="1"/>
</dbReference>
<dbReference type="GeneID" id="140036167"/>
<dbReference type="Gene3D" id="3.30.420.10">
    <property type="entry name" value="Ribonuclease H-like superfamily/Ribonuclease H"/>
    <property type="match status" value="1"/>
</dbReference>
<organism evidence="4 5">
    <name type="scientific">Coffea arabica</name>
    <name type="common">Arabian coffee</name>
    <dbReference type="NCBI Taxonomy" id="13443"/>
    <lineage>
        <taxon>Eukaryota</taxon>
        <taxon>Viridiplantae</taxon>
        <taxon>Streptophyta</taxon>
        <taxon>Embryophyta</taxon>
        <taxon>Tracheophyta</taxon>
        <taxon>Spermatophyta</taxon>
        <taxon>Magnoliopsida</taxon>
        <taxon>eudicotyledons</taxon>
        <taxon>Gunneridae</taxon>
        <taxon>Pentapetalae</taxon>
        <taxon>asterids</taxon>
        <taxon>lamiids</taxon>
        <taxon>Gentianales</taxon>
        <taxon>Rubiaceae</taxon>
        <taxon>Ixoroideae</taxon>
        <taxon>Gardenieae complex</taxon>
        <taxon>Bertiereae - Coffeeae clade</taxon>
        <taxon>Coffeeae</taxon>
        <taxon>Coffea</taxon>
    </lineage>
</organism>
<protein>
    <submittedName>
        <fullName evidence="5">Uncharacterized protein</fullName>
    </submittedName>
</protein>
<feature type="compositionally biased region" description="Basic and acidic residues" evidence="1">
    <location>
        <begin position="124"/>
        <end position="135"/>
    </location>
</feature>
<dbReference type="InterPro" id="IPR036397">
    <property type="entry name" value="RNaseH_sf"/>
</dbReference>
<proteinExistence type="predicted"/>
<dbReference type="InterPro" id="IPR052929">
    <property type="entry name" value="RNase_H-like_EbsB-rel"/>
</dbReference>
<dbReference type="Pfam" id="PF13966">
    <property type="entry name" value="zf-RVT"/>
    <property type="match status" value="1"/>
</dbReference>
<evidence type="ECO:0000313" key="5">
    <source>
        <dbReference type="RefSeq" id="XP_071933570.1"/>
    </source>
</evidence>
<dbReference type="InterPro" id="IPR044730">
    <property type="entry name" value="RNase_H-like_dom_plant"/>
</dbReference>
<evidence type="ECO:0000256" key="1">
    <source>
        <dbReference type="SAM" id="MobiDB-lite"/>
    </source>
</evidence>
<evidence type="ECO:0000259" key="2">
    <source>
        <dbReference type="Pfam" id="PF13456"/>
    </source>
</evidence>
<sequence length="363" mass="41436">MDSEIFFSRKHTVWKKLWNLNIKMKLKHFLWRCLHNALPASETLFKRIGKGSNFCVCCGEKTETIEHLLFFCPTAQECGKLETKRISRLRGGDAKLIVDKAQREWLEYEAENGTTARPTTTEGENGHSQHKWEPPKEGVIRINTDAALSAKMVWTGLGIIARNWRGEIVKAKGIVARRRGEPTIEEALALRSALEMATTAGWTTIEVQSDCKFVVSLINSSNVQDCKIQTILEDIEDLKKNFESCVVLFVPRTANNCSHAMAQFAVKSVRMIEWEGTFPFWLSELARKDMGVLNLIRRQAPRDIGFAAHLEDIRDFSSMFRKCSFDRLSGDLNRLSVRLSELATHMLFDEEFLDLQCLSTLFV</sequence>
<feature type="region of interest" description="Disordered" evidence="1">
    <location>
        <begin position="109"/>
        <end position="135"/>
    </location>
</feature>
<dbReference type="Proteomes" id="UP001652660">
    <property type="component" value="Chromosome 2e"/>
</dbReference>
<dbReference type="PANTHER" id="PTHR47074">
    <property type="entry name" value="BNAC02G40300D PROTEIN"/>
    <property type="match status" value="1"/>
</dbReference>
<accession>A0ABM4WP64</accession>
<dbReference type="InterPro" id="IPR026960">
    <property type="entry name" value="RVT-Znf"/>
</dbReference>
<name>A0ABM4WP64_COFAR</name>
<keyword evidence="4" id="KW-1185">Reference proteome</keyword>
<dbReference type="PANTHER" id="PTHR47074:SF11">
    <property type="entry name" value="REVERSE TRANSCRIPTASE-LIKE PROTEIN"/>
    <property type="match status" value="1"/>
</dbReference>
<dbReference type="RefSeq" id="XP_071933570.1">
    <property type="nucleotide sequence ID" value="XM_072077469.1"/>
</dbReference>
<feature type="domain" description="Reverse transcriptase zinc-binding" evidence="3">
    <location>
        <begin position="10"/>
        <end position="77"/>
    </location>
</feature>
<dbReference type="InterPro" id="IPR012337">
    <property type="entry name" value="RNaseH-like_sf"/>
</dbReference>
<gene>
    <name evidence="5" type="primary">LOC140036167</name>
</gene>